<organism evidence="2 3">
    <name type="scientific">Devosia salina</name>
    <dbReference type="NCBI Taxonomy" id="2860336"/>
    <lineage>
        <taxon>Bacteria</taxon>
        <taxon>Pseudomonadati</taxon>
        <taxon>Pseudomonadota</taxon>
        <taxon>Alphaproteobacteria</taxon>
        <taxon>Hyphomicrobiales</taxon>
        <taxon>Devosiaceae</taxon>
        <taxon>Devosia</taxon>
    </lineage>
</organism>
<keyword evidence="1" id="KW-0812">Transmembrane</keyword>
<dbReference type="RefSeq" id="WP_220305002.1">
    <property type="nucleotide sequence ID" value="NZ_CP080590.1"/>
</dbReference>
<evidence type="ECO:0000313" key="2">
    <source>
        <dbReference type="EMBL" id="QYO76514.1"/>
    </source>
</evidence>
<sequence length="186" mass="21184">MQPEFDTAALTAFLPWRSYHFSIRNIIVWTGIIALLVTLSWYVEDGGHRFSFGLAMVLLLVPAVLLFYRRSSYRGSWLIYPVGMDRDGIVGPGMWGTLYVPWSDVKAVATVVGSIGGGYRPIEDNLLIVRQRGGASRIPLPELTASEFEQFLVVLEGLSRLHRFRLVLGHTPEGQRWLKNRPWYEF</sequence>
<keyword evidence="1" id="KW-1133">Transmembrane helix</keyword>
<gene>
    <name evidence="2" type="ORF">K1X15_18290</name>
</gene>
<reference evidence="2 3" key="1">
    <citation type="submission" date="2021-08" db="EMBL/GenBank/DDBJ databases">
        <title>Devosia salina sp. nov., isolated from the South China Sea sediment.</title>
        <authorList>
            <person name="Zhou Z."/>
        </authorList>
    </citation>
    <scope>NUCLEOTIDE SEQUENCE [LARGE SCALE GENOMIC DNA]</scope>
    <source>
        <strain evidence="2 3">SCS-3</strain>
    </source>
</reference>
<dbReference type="EMBL" id="CP080590">
    <property type="protein sequence ID" value="QYO76514.1"/>
    <property type="molecule type" value="Genomic_DNA"/>
</dbReference>
<keyword evidence="1" id="KW-0472">Membrane</keyword>
<protein>
    <recommendedName>
        <fullName evidence="4">PH domain-containing protein</fullName>
    </recommendedName>
</protein>
<keyword evidence="3" id="KW-1185">Reference proteome</keyword>
<proteinExistence type="predicted"/>
<name>A0ABX8WC66_9HYPH</name>
<evidence type="ECO:0000256" key="1">
    <source>
        <dbReference type="SAM" id="Phobius"/>
    </source>
</evidence>
<accession>A0ABX8WC66</accession>
<evidence type="ECO:0000313" key="3">
    <source>
        <dbReference type="Proteomes" id="UP000825799"/>
    </source>
</evidence>
<evidence type="ECO:0008006" key="4">
    <source>
        <dbReference type="Google" id="ProtNLM"/>
    </source>
</evidence>
<feature type="transmembrane region" description="Helical" evidence="1">
    <location>
        <begin position="49"/>
        <end position="68"/>
    </location>
</feature>
<dbReference type="Proteomes" id="UP000825799">
    <property type="component" value="Chromosome"/>
</dbReference>
<feature type="transmembrane region" description="Helical" evidence="1">
    <location>
        <begin position="26"/>
        <end position="43"/>
    </location>
</feature>